<dbReference type="InterPro" id="IPR019140">
    <property type="entry name" value="MCM_complex-bd"/>
</dbReference>
<organism evidence="4 5">
    <name type="scientific">Rhodamnia argentea</name>
    <dbReference type="NCBI Taxonomy" id="178133"/>
    <lineage>
        <taxon>Eukaryota</taxon>
        <taxon>Viridiplantae</taxon>
        <taxon>Streptophyta</taxon>
        <taxon>Embryophyta</taxon>
        <taxon>Tracheophyta</taxon>
        <taxon>Spermatophyta</taxon>
        <taxon>Magnoliopsida</taxon>
        <taxon>eudicotyledons</taxon>
        <taxon>Gunneridae</taxon>
        <taxon>Pentapetalae</taxon>
        <taxon>rosids</taxon>
        <taxon>malvids</taxon>
        <taxon>Myrtales</taxon>
        <taxon>Myrtaceae</taxon>
        <taxon>Myrtoideae</taxon>
        <taxon>Myrteae</taxon>
        <taxon>Australasian group</taxon>
        <taxon>Rhodamnia</taxon>
    </lineage>
</organism>
<dbReference type="RefSeq" id="XP_048139209.1">
    <property type="nucleotide sequence ID" value="XM_048283252.1"/>
</dbReference>
<evidence type="ECO:0000313" key="4">
    <source>
        <dbReference type="Proteomes" id="UP000827889"/>
    </source>
</evidence>
<keyword evidence="2" id="KW-0539">Nucleus</keyword>
<evidence type="ECO:0000256" key="1">
    <source>
        <dbReference type="ARBA" id="ARBA00004123"/>
    </source>
</evidence>
<accession>A0ABM3HRI7</accession>
<evidence type="ECO:0000313" key="6">
    <source>
        <dbReference type="RefSeq" id="XP_048139209.1"/>
    </source>
</evidence>
<dbReference type="PANTHER" id="PTHR13489">
    <property type="entry name" value="MINI-CHROMOSOME MAINTENANCE COMPLEX-BINDING PROTEIN"/>
    <property type="match status" value="1"/>
</dbReference>
<feature type="compositionally biased region" description="Acidic residues" evidence="3">
    <location>
        <begin position="166"/>
        <end position="177"/>
    </location>
</feature>
<dbReference type="GeneID" id="115748218"/>
<dbReference type="Proteomes" id="UP000827889">
    <property type="component" value="Chromosome 8"/>
</dbReference>
<proteinExistence type="predicted"/>
<dbReference type="RefSeq" id="XP_048139208.1">
    <property type="nucleotide sequence ID" value="XM_048283251.1"/>
</dbReference>
<dbReference type="PANTHER" id="PTHR13489:SF0">
    <property type="entry name" value="MINI-CHROMOSOME MAINTENANCE COMPLEX-BINDING PROTEIN"/>
    <property type="match status" value="1"/>
</dbReference>
<feature type="region of interest" description="Disordered" evidence="3">
    <location>
        <begin position="147"/>
        <end position="185"/>
    </location>
</feature>
<sequence length="590" mass="66021">MVGLPYDCLANPLGAVRFTFEKAIASGADPAALNGKDWGAGDLFRDVLFDQGALSQVPVVNAKNIGHVQPNTLVRFRGMIQDMLGNEFYAGAYKDGSLWRTNKYRDVSQFPMGSSPDMHIWERHLLYCIQVPGLNPWADTSSGTVVARPVGQTSQHGEKRRRADNEDIDQMDIETSEDGVQRSSGVKKLREDGHAYQNLRLPEPVAETTGFGACTMPREEGDSLSCLIKVYDSSDSELKLNDVFEFVGVLTFDSDYQVDNDEFLDSFSEDMLASLPLNKVPRLHCLVHRKLTAHDFLHSTPLELKPHLVKEARETLLSHLTAILGNDGLAAHLVLLHLLSRVHARIDNFAVGKLSVNLTCFNKESVSIFGDHLTLAIKDLLPFSLIVPLTVDHLNAASLAPKKDYERNRLVSGLMQLAEGTHLTIDETQLEVGTLNSVGVDNARLLKYLSEYQKVEYDFKYYKMEVAADFRLLILSEGKSNIFPADLVIPFRPSSVSSGRVVAAEALEAWRWYLATVRSLSHSIDSDMQKVVENDLVAARQANRNLSSQDFSRLLTMGRLMSLSFGETSLSLEHWHMVKELERLRWERFA</sequence>
<gene>
    <name evidence="5 6" type="primary">LOC115748218</name>
</gene>
<evidence type="ECO:0000256" key="3">
    <source>
        <dbReference type="SAM" id="MobiDB-lite"/>
    </source>
</evidence>
<protein>
    <submittedName>
        <fullName evidence="5 6">Mini-chromosome maintenance complex-binding protein</fullName>
    </submittedName>
</protein>
<evidence type="ECO:0000313" key="5">
    <source>
        <dbReference type="RefSeq" id="XP_048139208.1"/>
    </source>
</evidence>
<evidence type="ECO:0000256" key="2">
    <source>
        <dbReference type="ARBA" id="ARBA00023242"/>
    </source>
</evidence>
<dbReference type="Pfam" id="PF09739">
    <property type="entry name" value="MCM_bind"/>
    <property type="match status" value="1"/>
</dbReference>
<keyword evidence="4" id="KW-1185">Reference proteome</keyword>
<name>A0ABM3HRI7_9MYRT</name>
<reference evidence="5 6" key="1">
    <citation type="submission" date="2025-05" db="UniProtKB">
        <authorList>
            <consortium name="RefSeq"/>
        </authorList>
    </citation>
    <scope>IDENTIFICATION</scope>
    <source>
        <tissue evidence="5 6">Leaf</tissue>
    </source>
</reference>
<comment type="subcellular location">
    <subcellularLocation>
        <location evidence="1">Nucleus</location>
    </subcellularLocation>
</comment>